<sequence>MSIGMCWDVGQDVGRSEASENAEGQDPSSINPHLRIIRRPQPLPRTRVSLRRPPHRDHLLVRLLVLLDMLLVLRKLRKLLHMPRKLLLLLRRRRHILHPPRLRMMRIPIHTHTHPHVHHPHRLRPRPTHIRRRPRRWRRIRHIVPLRGRRRRRRGRGVNRRRARILLLLLLLLLLLRVVHRRGSAPRRRGRVVARAEPPLVPAHPVVWAAAILHRVVVLLGLRRGRRGLLLGLLLLLLGRKRGRDVRVVRRSHRRRLGHRHPARGRRLNDLRRRGSRHRRRRRGRRPRLSCRRRRGSRCGRRSRSRRRRPVRSRVRRGHRHGHGHGSSPLSPWGRLARHMAHAQGRRALVLVLVLVLIPILALLLPVLLPRLLLRLGPPGLGAIVLAVCVCVLRASRPLRPRRAHLPFRAASALRFITSTIRTASLLPPPPFAPPPARAAPSTPNLLPPISRKISSAHTTLFMPSAATMLIGSWTTACAHTTAASNTVLPKS</sequence>
<protein>
    <submittedName>
        <fullName evidence="3">Uncharacterized protein</fullName>
    </submittedName>
</protein>
<dbReference type="EMBL" id="ML122261">
    <property type="protein sequence ID" value="RPD61568.1"/>
    <property type="molecule type" value="Genomic_DNA"/>
</dbReference>
<feature type="compositionally biased region" description="Basic residues" evidence="1">
    <location>
        <begin position="274"/>
        <end position="324"/>
    </location>
</feature>
<evidence type="ECO:0000256" key="2">
    <source>
        <dbReference type="SAM" id="Phobius"/>
    </source>
</evidence>
<keyword evidence="2" id="KW-0812">Transmembrane</keyword>
<name>A0A5C2SE75_9APHY</name>
<proteinExistence type="predicted"/>
<organism evidence="3 4">
    <name type="scientific">Lentinus tigrinus ALCF2SS1-6</name>
    <dbReference type="NCBI Taxonomy" id="1328759"/>
    <lineage>
        <taxon>Eukaryota</taxon>
        <taxon>Fungi</taxon>
        <taxon>Dikarya</taxon>
        <taxon>Basidiomycota</taxon>
        <taxon>Agaricomycotina</taxon>
        <taxon>Agaricomycetes</taxon>
        <taxon>Polyporales</taxon>
        <taxon>Polyporaceae</taxon>
        <taxon>Lentinus</taxon>
    </lineage>
</organism>
<evidence type="ECO:0000313" key="4">
    <source>
        <dbReference type="Proteomes" id="UP000313359"/>
    </source>
</evidence>
<evidence type="ECO:0000256" key="1">
    <source>
        <dbReference type="SAM" id="MobiDB-lite"/>
    </source>
</evidence>
<feature type="region of interest" description="Disordered" evidence="1">
    <location>
        <begin position="249"/>
        <end position="331"/>
    </location>
</feature>
<evidence type="ECO:0000313" key="3">
    <source>
        <dbReference type="EMBL" id="RPD61568.1"/>
    </source>
</evidence>
<feature type="transmembrane region" description="Helical" evidence="2">
    <location>
        <begin position="200"/>
        <end position="222"/>
    </location>
</feature>
<keyword evidence="4" id="KW-1185">Reference proteome</keyword>
<dbReference type="AlphaFoldDB" id="A0A5C2SE75"/>
<feature type="transmembrane region" description="Helical" evidence="2">
    <location>
        <begin position="375"/>
        <end position="393"/>
    </location>
</feature>
<feature type="transmembrane region" description="Helical" evidence="2">
    <location>
        <begin position="163"/>
        <end position="180"/>
    </location>
</feature>
<feature type="compositionally biased region" description="Basic residues" evidence="1">
    <location>
        <begin position="249"/>
        <end position="266"/>
    </location>
</feature>
<feature type="transmembrane region" description="Helical" evidence="2">
    <location>
        <begin position="348"/>
        <end position="369"/>
    </location>
</feature>
<reference evidence="3" key="1">
    <citation type="journal article" date="2018" name="Genome Biol. Evol.">
        <title>Genomics and development of Lentinus tigrinus, a white-rot wood-decaying mushroom with dimorphic fruiting bodies.</title>
        <authorList>
            <person name="Wu B."/>
            <person name="Xu Z."/>
            <person name="Knudson A."/>
            <person name="Carlson A."/>
            <person name="Chen N."/>
            <person name="Kovaka S."/>
            <person name="LaButti K."/>
            <person name="Lipzen A."/>
            <person name="Pennachio C."/>
            <person name="Riley R."/>
            <person name="Schakwitz W."/>
            <person name="Umezawa K."/>
            <person name="Ohm R.A."/>
            <person name="Grigoriev I.V."/>
            <person name="Nagy L.G."/>
            <person name="Gibbons J."/>
            <person name="Hibbett D."/>
        </authorList>
    </citation>
    <scope>NUCLEOTIDE SEQUENCE [LARGE SCALE GENOMIC DNA]</scope>
    <source>
        <strain evidence="3">ALCF2SS1-6</strain>
    </source>
</reference>
<keyword evidence="2" id="KW-0472">Membrane</keyword>
<gene>
    <name evidence="3" type="ORF">L227DRAFT_53595</name>
</gene>
<dbReference type="Proteomes" id="UP000313359">
    <property type="component" value="Unassembled WGS sequence"/>
</dbReference>
<keyword evidence="2" id="KW-1133">Transmembrane helix</keyword>
<accession>A0A5C2SE75</accession>